<comment type="caution">
    <text evidence="1">The sequence shown here is derived from an EMBL/GenBank/DDBJ whole genome shotgun (WGS) entry which is preliminary data.</text>
</comment>
<organism evidence="1 2">
    <name type="scientific">Macrosiphum euphorbiae</name>
    <name type="common">potato aphid</name>
    <dbReference type="NCBI Taxonomy" id="13131"/>
    <lineage>
        <taxon>Eukaryota</taxon>
        <taxon>Metazoa</taxon>
        <taxon>Ecdysozoa</taxon>
        <taxon>Arthropoda</taxon>
        <taxon>Hexapoda</taxon>
        <taxon>Insecta</taxon>
        <taxon>Pterygota</taxon>
        <taxon>Neoptera</taxon>
        <taxon>Paraneoptera</taxon>
        <taxon>Hemiptera</taxon>
        <taxon>Sternorrhyncha</taxon>
        <taxon>Aphidomorpha</taxon>
        <taxon>Aphidoidea</taxon>
        <taxon>Aphididae</taxon>
        <taxon>Macrosiphini</taxon>
        <taxon>Macrosiphum</taxon>
    </lineage>
</organism>
<keyword evidence="2" id="KW-1185">Reference proteome</keyword>
<dbReference type="AlphaFoldDB" id="A0AAV0W211"/>
<evidence type="ECO:0000313" key="1">
    <source>
        <dbReference type="EMBL" id="CAI6349829.1"/>
    </source>
</evidence>
<sequence length="108" mass="11849">MNRYGVGGTSIKLKRPKKPNNKTTVVAILTTRTNDLEKYSGFLSLDPGVGCGKLCSCKSKNAGSEVGTKSRREICKIYTNGVFLKVNSTQARETCVTLRKMSTRRSNV</sequence>
<gene>
    <name evidence="1" type="ORF">MEUPH1_LOCUS6351</name>
</gene>
<protein>
    <submittedName>
        <fullName evidence="1">Uncharacterized protein</fullName>
    </submittedName>
</protein>
<reference evidence="1 2" key="1">
    <citation type="submission" date="2023-01" db="EMBL/GenBank/DDBJ databases">
        <authorList>
            <person name="Whitehead M."/>
        </authorList>
    </citation>
    <scope>NUCLEOTIDE SEQUENCE [LARGE SCALE GENOMIC DNA]</scope>
</reference>
<name>A0AAV0W211_9HEMI</name>
<accession>A0AAV0W211</accession>
<dbReference type="Proteomes" id="UP001160148">
    <property type="component" value="Unassembled WGS sequence"/>
</dbReference>
<proteinExistence type="predicted"/>
<dbReference type="EMBL" id="CARXXK010000001">
    <property type="protein sequence ID" value="CAI6349829.1"/>
    <property type="molecule type" value="Genomic_DNA"/>
</dbReference>
<evidence type="ECO:0000313" key="2">
    <source>
        <dbReference type="Proteomes" id="UP001160148"/>
    </source>
</evidence>